<dbReference type="Pfam" id="PF00069">
    <property type="entry name" value="Pkinase"/>
    <property type="match status" value="1"/>
</dbReference>
<evidence type="ECO:0000256" key="8">
    <source>
        <dbReference type="ARBA" id="ARBA00048679"/>
    </source>
</evidence>
<keyword evidence="5 10" id="KW-0418">Kinase</keyword>
<evidence type="ECO:0000256" key="6">
    <source>
        <dbReference type="ARBA" id="ARBA00022840"/>
    </source>
</evidence>
<dbReference type="PROSITE" id="PS00108">
    <property type="entry name" value="PROTEIN_KINASE_ST"/>
    <property type="match status" value="1"/>
</dbReference>
<dbReference type="SMART" id="SM00220">
    <property type="entry name" value="S_TKc"/>
    <property type="match status" value="1"/>
</dbReference>
<evidence type="ECO:0000256" key="2">
    <source>
        <dbReference type="ARBA" id="ARBA00022527"/>
    </source>
</evidence>
<keyword evidence="3" id="KW-0808">Transferase</keyword>
<dbReference type="STRING" id="128403.WA1_47390"/>
<dbReference type="CDD" id="cd14014">
    <property type="entry name" value="STKc_PknB_like"/>
    <property type="match status" value="1"/>
</dbReference>
<sequence>MNEIPSHLINSHTNQFPDFSQQGYLIEQELGHNLNCGRVTYKAICLQTQQRVVIKQFQFAKVGSSWSGYEALQQEIALLQQLQHPRIPKYLATFETDCGFCLVQEYKDARSLAEPRHFTLESIQLIAIAVLEVLVYLQQQVPPIIHRDIKPENILVDEHLNVYLVDFGLARIGSEDLSASSTVKGTLGFMPPEVLFGRSLTLASDLYSLGVTLVCLLTQTKSTQVGNLIDNTFHVNLNSLLPQVDSRLVCWLEKMVAPSPQDRFPNANAALCLLKSINSIGTVRTDVGFKTAKVALQSLCLLSAIAILSCNYKAAIEPVTIHPEIINIPTIENPNDIRQLRESKHCINCNLRGADLRGMDLRSTELRNADLRGADLRGADLRGAYLVGADLTAARLEGAHLASADLTDAIMPNGLMWEIGEDVRQSGF</sequence>
<dbReference type="Gene3D" id="1.10.510.10">
    <property type="entry name" value="Transferase(Phosphotransferase) domain 1"/>
    <property type="match status" value="1"/>
</dbReference>
<dbReference type="PROSITE" id="PS50011">
    <property type="entry name" value="PROTEIN_KINASE_DOM"/>
    <property type="match status" value="1"/>
</dbReference>
<evidence type="ECO:0000256" key="7">
    <source>
        <dbReference type="ARBA" id="ARBA00047899"/>
    </source>
</evidence>
<evidence type="ECO:0000256" key="1">
    <source>
        <dbReference type="ARBA" id="ARBA00012513"/>
    </source>
</evidence>
<dbReference type="OrthoDB" id="504485at2"/>
<evidence type="ECO:0000256" key="3">
    <source>
        <dbReference type="ARBA" id="ARBA00022679"/>
    </source>
</evidence>
<dbReference type="InterPro" id="IPR000719">
    <property type="entry name" value="Prot_kinase_dom"/>
</dbReference>
<name>A0A139WXS6_9CYAN</name>
<dbReference type="PANTHER" id="PTHR24363:SF0">
    <property type="entry name" value="SERINE_THREONINE KINASE LIKE DOMAIN CONTAINING 1"/>
    <property type="match status" value="1"/>
</dbReference>
<dbReference type="EMBL" id="ANNX02000047">
    <property type="protein sequence ID" value="KYC37249.1"/>
    <property type="molecule type" value="Genomic_DNA"/>
</dbReference>
<accession>A0A139WXS6</accession>
<evidence type="ECO:0000313" key="11">
    <source>
        <dbReference type="Proteomes" id="UP000076925"/>
    </source>
</evidence>
<comment type="caution">
    <text evidence="10">The sequence shown here is derived from an EMBL/GenBank/DDBJ whole genome shotgun (WGS) entry which is preliminary data.</text>
</comment>
<dbReference type="SUPFAM" id="SSF141571">
    <property type="entry name" value="Pentapeptide repeat-like"/>
    <property type="match status" value="1"/>
</dbReference>
<keyword evidence="6" id="KW-0067">ATP-binding</keyword>
<dbReference type="InterPro" id="IPR011009">
    <property type="entry name" value="Kinase-like_dom_sf"/>
</dbReference>
<comment type="catalytic activity">
    <reaction evidence="8">
        <text>L-seryl-[protein] + ATP = O-phospho-L-seryl-[protein] + ADP + H(+)</text>
        <dbReference type="Rhea" id="RHEA:17989"/>
        <dbReference type="Rhea" id="RHEA-COMP:9863"/>
        <dbReference type="Rhea" id="RHEA-COMP:11604"/>
        <dbReference type="ChEBI" id="CHEBI:15378"/>
        <dbReference type="ChEBI" id="CHEBI:29999"/>
        <dbReference type="ChEBI" id="CHEBI:30616"/>
        <dbReference type="ChEBI" id="CHEBI:83421"/>
        <dbReference type="ChEBI" id="CHEBI:456216"/>
        <dbReference type="EC" id="2.7.11.1"/>
    </reaction>
</comment>
<dbReference type="InterPro" id="IPR001646">
    <property type="entry name" value="5peptide_repeat"/>
</dbReference>
<keyword evidence="2 10" id="KW-0723">Serine/threonine-protein kinase</keyword>
<feature type="domain" description="Protein kinase" evidence="9">
    <location>
        <begin position="24"/>
        <end position="277"/>
    </location>
</feature>
<keyword evidence="11" id="KW-1185">Reference proteome</keyword>
<dbReference type="Proteomes" id="UP000076925">
    <property type="component" value="Unassembled WGS sequence"/>
</dbReference>
<dbReference type="EC" id="2.7.11.1" evidence="1"/>
<dbReference type="AlphaFoldDB" id="A0A139WXS6"/>
<gene>
    <name evidence="10" type="ORF">WA1_47390</name>
</gene>
<evidence type="ECO:0000313" key="10">
    <source>
        <dbReference type="EMBL" id="KYC37249.1"/>
    </source>
</evidence>
<evidence type="ECO:0000259" key="9">
    <source>
        <dbReference type="PROSITE" id="PS50011"/>
    </source>
</evidence>
<dbReference type="GO" id="GO:0005524">
    <property type="term" value="F:ATP binding"/>
    <property type="evidence" value="ECO:0007669"/>
    <property type="project" value="UniProtKB-KW"/>
</dbReference>
<reference evidence="10 11" key="1">
    <citation type="journal article" date="2013" name="Genome Biol. Evol.">
        <title>Genomes of Stigonematalean cyanobacteria (subsection V) and the evolution of oxygenic photosynthesis from prokaryotes to plastids.</title>
        <authorList>
            <person name="Dagan T."/>
            <person name="Roettger M."/>
            <person name="Stucken K."/>
            <person name="Landan G."/>
            <person name="Koch R."/>
            <person name="Major P."/>
            <person name="Gould S.B."/>
            <person name="Goremykin V.V."/>
            <person name="Rippka R."/>
            <person name="Tandeau de Marsac N."/>
            <person name="Gugger M."/>
            <person name="Lockhart P.J."/>
            <person name="Allen J.F."/>
            <person name="Brune I."/>
            <person name="Maus I."/>
            <person name="Puhler A."/>
            <person name="Martin W.F."/>
        </authorList>
    </citation>
    <scope>NUCLEOTIDE SEQUENCE [LARGE SCALE GENOMIC DNA]</scope>
    <source>
        <strain evidence="10 11">PCC 7110</strain>
    </source>
</reference>
<comment type="catalytic activity">
    <reaction evidence="7">
        <text>L-threonyl-[protein] + ATP = O-phospho-L-threonyl-[protein] + ADP + H(+)</text>
        <dbReference type="Rhea" id="RHEA:46608"/>
        <dbReference type="Rhea" id="RHEA-COMP:11060"/>
        <dbReference type="Rhea" id="RHEA-COMP:11605"/>
        <dbReference type="ChEBI" id="CHEBI:15378"/>
        <dbReference type="ChEBI" id="CHEBI:30013"/>
        <dbReference type="ChEBI" id="CHEBI:30616"/>
        <dbReference type="ChEBI" id="CHEBI:61977"/>
        <dbReference type="ChEBI" id="CHEBI:456216"/>
        <dbReference type="EC" id="2.7.11.1"/>
    </reaction>
</comment>
<dbReference type="Gene3D" id="2.160.20.80">
    <property type="entry name" value="E3 ubiquitin-protein ligase SopA"/>
    <property type="match status" value="1"/>
</dbReference>
<dbReference type="InterPro" id="IPR008271">
    <property type="entry name" value="Ser/Thr_kinase_AS"/>
</dbReference>
<protein>
    <recommendedName>
        <fullName evidence="1">non-specific serine/threonine protein kinase</fullName>
        <ecNumber evidence="1">2.7.11.1</ecNumber>
    </recommendedName>
</protein>
<proteinExistence type="predicted"/>
<dbReference type="Pfam" id="PF00805">
    <property type="entry name" value="Pentapeptide"/>
    <property type="match status" value="2"/>
</dbReference>
<dbReference type="Gene3D" id="3.30.200.20">
    <property type="entry name" value="Phosphorylase Kinase, domain 1"/>
    <property type="match status" value="1"/>
</dbReference>
<evidence type="ECO:0000256" key="4">
    <source>
        <dbReference type="ARBA" id="ARBA00022741"/>
    </source>
</evidence>
<dbReference type="PANTHER" id="PTHR24363">
    <property type="entry name" value="SERINE/THREONINE PROTEIN KINASE"/>
    <property type="match status" value="1"/>
</dbReference>
<evidence type="ECO:0000256" key="5">
    <source>
        <dbReference type="ARBA" id="ARBA00022777"/>
    </source>
</evidence>
<dbReference type="RefSeq" id="WP_017745081.1">
    <property type="nucleotide sequence ID" value="NZ_KQ976354.1"/>
</dbReference>
<keyword evidence="4" id="KW-0547">Nucleotide-binding</keyword>
<organism evidence="10 11">
    <name type="scientific">Scytonema hofmannii PCC 7110</name>
    <dbReference type="NCBI Taxonomy" id="128403"/>
    <lineage>
        <taxon>Bacteria</taxon>
        <taxon>Bacillati</taxon>
        <taxon>Cyanobacteriota</taxon>
        <taxon>Cyanophyceae</taxon>
        <taxon>Nostocales</taxon>
        <taxon>Scytonemataceae</taxon>
        <taxon>Scytonema</taxon>
    </lineage>
</organism>
<dbReference type="SUPFAM" id="SSF56112">
    <property type="entry name" value="Protein kinase-like (PK-like)"/>
    <property type="match status" value="1"/>
</dbReference>
<dbReference type="GO" id="GO:0004674">
    <property type="term" value="F:protein serine/threonine kinase activity"/>
    <property type="evidence" value="ECO:0007669"/>
    <property type="project" value="UniProtKB-KW"/>
</dbReference>